<comment type="similarity">
    <text evidence="3 14">Belongs to the Nth/MutY family.</text>
</comment>
<dbReference type="GO" id="GO:0034039">
    <property type="term" value="F:8-oxo-7,8-dihydroguanine DNA N-glycosylase activity"/>
    <property type="evidence" value="ECO:0007669"/>
    <property type="project" value="TreeGrafter"/>
</dbReference>
<dbReference type="InterPro" id="IPR023170">
    <property type="entry name" value="HhH_base_excis_C"/>
</dbReference>
<dbReference type="Pfam" id="PF14815">
    <property type="entry name" value="NUDIX_4"/>
    <property type="match status" value="1"/>
</dbReference>
<comment type="cofactor">
    <cofactor evidence="14">
        <name>[4Fe-4S] cluster</name>
        <dbReference type="ChEBI" id="CHEBI:49883"/>
    </cofactor>
    <text evidence="14">Binds 1 [4Fe-4S] cluster.</text>
</comment>
<dbReference type="InterPro" id="IPR005760">
    <property type="entry name" value="A/G_AdeGlyc_MutY"/>
</dbReference>
<protein>
    <recommendedName>
        <fullName evidence="5 14">Adenine DNA glycosylase</fullName>
        <ecNumber evidence="4 14">3.2.2.31</ecNumber>
    </recommendedName>
</protein>
<dbReference type="CDD" id="cd00056">
    <property type="entry name" value="ENDO3c"/>
    <property type="match status" value="1"/>
</dbReference>
<evidence type="ECO:0000256" key="7">
    <source>
        <dbReference type="ARBA" id="ARBA00022723"/>
    </source>
</evidence>
<dbReference type="Gene3D" id="1.10.1670.10">
    <property type="entry name" value="Helix-hairpin-Helix base-excision DNA repair enzymes (C-terminal)"/>
    <property type="match status" value="1"/>
</dbReference>
<dbReference type="NCBIfam" id="TIGR01084">
    <property type="entry name" value="mutY"/>
    <property type="match status" value="1"/>
</dbReference>
<dbReference type="PANTHER" id="PTHR42944">
    <property type="entry name" value="ADENINE DNA GLYCOSYLASE"/>
    <property type="match status" value="1"/>
</dbReference>
<dbReference type="PANTHER" id="PTHR42944:SF1">
    <property type="entry name" value="ADENINE DNA GLYCOSYLASE"/>
    <property type="match status" value="1"/>
</dbReference>
<dbReference type="NCBIfam" id="NF008132">
    <property type="entry name" value="PRK10880.1"/>
    <property type="match status" value="1"/>
</dbReference>
<name>A0A0F4PNR5_9GAMM</name>
<proteinExistence type="inferred from homology"/>
<dbReference type="GO" id="GO:0046872">
    <property type="term" value="F:metal ion binding"/>
    <property type="evidence" value="ECO:0007669"/>
    <property type="project" value="UniProtKB-UniRule"/>
</dbReference>
<dbReference type="InterPro" id="IPR011257">
    <property type="entry name" value="DNA_glycosylase"/>
</dbReference>
<dbReference type="GO" id="GO:0035485">
    <property type="term" value="F:adenine/guanine mispair binding"/>
    <property type="evidence" value="ECO:0007669"/>
    <property type="project" value="TreeGrafter"/>
</dbReference>
<dbReference type="CDD" id="cd03431">
    <property type="entry name" value="NUDIX_DNA_Glycosylase_C-MutY"/>
    <property type="match status" value="1"/>
</dbReference>
<dbReference type="FunFam" id="1.10.340.30:FF:000002">
    <property type="entry name" value="Adenine DNA glycosylase"/>
    <property type="match status" value="1"/>
</dbReference>
<dbReference type="EC" id="3.2.2.31" evidence="4 14"/>
<comment type="function">
    <text evidence="2">Adenine glycosylase active on G-A mispairs. MutY also corrects error-prone DNA synthesis past GO lesions which are due to the oxidatively damaged form of guanine: 7,8-dihydro-8-oxoguanine (8-oxo-dGTP).</text>
</comment>
<dbReference type="PATRIC" id="fig|151081.8.peg.698"/>
<dbReference type="Gene3D" id="3.90.79.10">
    <property type="entry name" value="Nucleoside Triphosphate Pyrophosphohydrolase"/>
    <property type="match status" value="1"/>
</dbReference>
<evidence type="ECO:0000256" key="12">
    <source>
        <dbReference type="ARBA" id="ARBA00023204"/>
    </source>
</evidence>
<dbReference type="Pfam" id="PF00730">
    <property type="entry name" value="HhH-GPD"/>
    <property type="match status" value="1"/>
</dbReference>
<keyword evidence="7" id="KW-0479">Metal-binding</keyword>
<dbReference type="AlphaFoldDB" id="A0A0F4PNR5"/>
<dbReference type="Gene3D" id="1.10.340.30">
    <property type="entry name" value="Hypothetical protein, domain 2"/>
    <property type="match status" value="1"/>
</dbReference>
<evidence type="ECO:0000313" key="16">
    <source>
        <dbReference type="EMBL" id="KJY97150.1"/>
    </source>
</evidence>
<evidence type="ECO:0000256" key="1">
    <source>
        <dbReference type="ARBA" id="ARBA00000843"/>
    </source>
</evidence>
<keyword evidence="13 14" id="KW-0326">Glycosidase</keyword>
<evidence type="ECO:0000256" key="6">
    <source>
        <dbReference type="ARBA" id="ARBA00022485"/>
    </source>
</evidence>
<dbReference type="InterPro" id="IPR029119">
    <property type="entry name" value="MutY_C"/>
</dbReference>
<keyword evidence="17" id="KW-1185">Reference proteome</keyword>
<dbReference type="Proteomes" id="UP000033664">
    <property type="component" value="Unassembled WGS sequence"/>
</dbReference>
<organism evidence="16 17">
    <name type="scientific">Pseudoalteromonas ruthenica</name>
    <dbReference type="NCBI Taxonomy" id="151081"/>
    <lineage>
        <taxon>Bacteria</taxon>
        <taxon>Pseudomonadati</taxon>
        <taxon>Pseudomonadota</taxon>
        <taxon>Gammaproteobacteria</taxon>
        <taxon>Alteromonadales</taxon>
        <taxon>Pseudoalteromonadaceae</taxon>
        <taxon>Pseudoalteromonas</taxon>
    </lineage>
</organism>
<evidence type="ECO:0000256" key="5">
    <source>
        <dbReference type="ARBA" id="ARBA00022023"/>
    </source>
</evidence>
<evidence type="ECO:0000256" key="8">
    <source>
        <dbReference type="ARBA" id="ARBA00022763"/>
    </source>
</evidence>
<evidence type="ECO:0000256" key="11">
    <source>
        <dbReference type="ARBA" id="ARBA00023014"/>
    </source>
</evidence>
<dbReference type="SMART" id="SM00478">
    <property type="entry name" value="ENDO3c"/>
    <property type="match status" value="1"/>
</dbReference>
<comment type="caution">
    <text evidence="16">The sequence shown here is derived from an EMBL/GenBank/DDBJ whole genome shotgun (WGS) entry which is preliminary data.</text>
</comment>
<dbReference type="GO" id="GO:0032357">
    <property type="term" value="F:oxidized purine DNA binding"/>
    <property type="evidence" value="ECO:0007669"/>
    <property type="project" value="TreeGrafter"/>
</dbReference>
<dbReference type="SUPFAM" id="SSF48150">
    <property type="entry name" value="DNA-glycosylase"/>
    <property type="match status" value="1"/>
</dbReference>
<dbReference type="GeneID" id="58229824"/>
<dbReference type="GO" id="GO:0000701">
    <property type="term" value="F:purine-specific mismatch base pair DNA N-glycosylase activity"/>
    <property type="evidence" value="ECO:0007669"/>
    <property type="project" value="UniProtKB-EC"/>
</dbReference>
<reference evidence="16 17" key="1">
    <citation type="journal article" date="2015" name="BMC Genomics">
        <title>Genome mining reveals unlocked bioactive potential of marine Gram-negative bacteria.</title>
        <authorList>
            <person name="Machado H."/>
            <person name="Sonnenschein E.C."/>
            <person name="Melchiorsen J."/>
            <person name="Gram L."/>
        </authorList>
    </citation>
    <scope>NUCLEOTIDE SEQUENCE [LARGE SCALE GENOMIC DNA]</scope>
    <source>
        <strain evidence="16 17">S3137</strain>
    </source>
</reference>
<dbReference type="InterPro" id="IPR003265">
    <property type="entry name" value="HhH-GPD_domain"/>
</dbReference>
<keyword evidence="11" id="KW-0411">Iron-sulfur</keyword>
<dbReference type="eggNOG" id="COG1194">
    <property type="taxonomic scope" value="Bacteria"/>
</dbReference>
<gene>
    <name evidence="16" type="ORF">TW72_15090</name>
</gene>
<keyword evidence="12" id="KW-0234">DNA repair</keyword>
<sequence>MYRGVIKVVEISKSTRDWFATQVLDWYDKHGRKTLPWQLEKTPYKVWVSEIMLQQTQVATVIPYFNRFMARFETIEALAEAPQDEVLHYWTGLGYYARARNLHKTAQLICEQYQGQFPHTLEEVMALPGIGRSTAGAILSLSRGEHHAILDGNVKRVLARFFMIEGWYGVKKVENQLWHLSEQLTPKHGVTQFNQAMMDLGASLCSRSKYDCQPCPLNDKCQARINDKVNEFPHSKPKKQVPKKHCVMFIPVYEGHTYMEKRPDQGIWGGLHCFIEFASQDGVKEFMAVNGISGKEHRLEPFTHVFSHFQLTIEPVVVHLHKPIQQLAERAVLTYSLAQQPEVGLAAPTKKLLKQLKQHLAGASV</sequence>
<feature type="domain" description="HhH-GPD" evidence="15">
    <location>
        <begin position="52"/>
        <end position="203"/>
    </location>
</feature>
<dbReference type="InterPro" id="IPR044298">
    <property type="entry name" value="MIG/MutY"/>
</dbReference>
<dbReference type="InterPro" id="IPR000445">
    <property type="entry name" value="HhH_motif"/>
</dbReference>
<evidence type="ECO:0000256" key="10">
    <source>
        <dbReference type="ARBA" id="ARBA00023004"/>
    </source>
</evidence>
<evidence type="ECO:0000259" key="15">
    <source>
        <dbReference type="SMART" id="SM00478"/>
    </source>
</evidence>
<keyword evidence="8 14" id="KW-0227">DNA damage</keyword>
<dbReference type="GO" id="GO:0006284">
    <property type="term" value="P:base-excision repair"/>
    <property type="evidence" value="ECO:0007669"/>
    <property type="project" value="UniProtKB-UniRule"/>
</dbReference>
<keyword evidence="9" id="KW-0378">Hydrolase</keyword>
<dbReference type="GO" id="GO:0006298">
    <property type="term" value="P:mismatch repair"/>
    <property type="evidence" value="ECO:0007669"/>
    <property type="project" value="TreeGrafter"/>
</dbReference>
<dbReference type="RefSeq" id="WP_045978536.1">
    <property type="nucleotide sequence ID" value="NZ_JXXY01000003.1"/>
</dbReference>
<dbReference type="Pfam" id="PF00633">
    <property type="entry name" value="HHH"/>
    <property type="match status" value="1"/>
</dbReference>
<evidence type="ECO:0000256" key="3">
    <source>
        <dbReference type="ARBA" id="ARBA00008343"/>
    </source>
</evidence>
<keyword evidence="10 14" id="KW-0408">Iron</keyword>
<evidence type="ECO:0000256" key="4">
    <source>
        <dbReference type="ARBA" id="ARBA00012045"/>
    </source>
</evidence>
<comment type="catalytic activity">
    <reaction evidence="1 14">
        <text>Hydrolyzes free adenine bases from 7,8-dihydro-8-oxoguanine:adenine mismatched double-stranded DNA, leaving an apurinic site.</text>
        <dbReference type="EC" id="3.2.2.31"/>
    </reaction>
</comment>
<dbReference type="OrthoDB" id="9802365at2"/>
<evidence type="ECO:0000256" key="9">
    <source>
        <dbReference type="ARBA" id="ARBA00022801"/>
    </source>
</evidence>
<keyword evidence="6" id="KW-0004">4Fe-4S</keyword>
<accession>A0A0F4PNR5</accession>
<evidence type="ECO:0000256" key="13">
    <source>
        <dbReference type="ARBA" id="ARBA00023295"/>
    </source>
</evidence>
<evidence type="ECO:0000256" key="14">
    <source>
        <dbReference type="RuleBase" id="RU365096"/>
    </source>
</evidence>
<dbReference type="SUPFAM" id="SSF55811">
    <property type="entry name" value="Nudix"/>
    <property type="match status" value="1"/>
</dbReference>
<evidence type="ECO:0000256" key="2">
    <source>
        <dbReference type="ARBA" id="ARBA00002933"/>
    </source>
</evidence>
<dbReference type="GO" id="GO:0051539">
    <property type="term" value="F:4 iron, 4 sulfur cluster binding"/>
    <property type="evidence" value="ECO:0007669"/>
    <property type="project" value="UniProtKB-UniRule"/>
</dbReference>
<dbReference type="EMBL" id="JXXZ01000013">
    <property type="protein sequence ID" value="KJY97150.1"/>
    <property type="molecule type" value="Genomic_DNA"/>
</dbReference>
<dbReference type="InterPro" id="IPR015797">
    <property type="entry name" value="NUDIX_hydrolase-like_dom_sf"/>
</dbReference>
<evidence type="ECO:0000313" key="17">
    <source>
        <dbReference type="Proteomes" id="UP000033664"/>
    </source>
</evidence>